<feature type="compositionally biased region" description="Polar residues" evidence="1">
    <location>
        <begin position="112"/>
        <end position="121"/>
    </location>
</feature>
<evidence type="ECO:0000313" key="3">
    <source>
        <dbReference type="Proteomes" id="UP001066276"/>
    </source>
</evidence>
<organism evidence="2 3">
    <name type="scientific">Pleurodeles waltl</name>
    <name type="common">Iberian ribbed newt</name>
    <dbReference type="NCBI Taxonomy" id="8319"/>
    <lineage>
        <taxon>Eukaryota</taxon>
        <taxon>Metazoa</taxon>
        <taxon>Chordata</taxon>
        <taxon>Craniata</taxon>
        <taxon>Vertebrata</taxon>
        <taxon>Euteleostomi</taxon>
        <taxon>Amphibia</taxon>
        <taxon>Batrachia</taxon>
        <taxon>Caudata</taxon>
        <taxon>Salamandroidea</taxon>
        <taxon>Salamandridae</taxon>
        <taxon>Pleurodelinae</taxon>
        <taxon>Pleurodeles</taxon>
    </lineage>
</organism>
<feature type="compositionally biased region" description="Polar residues" evidence="1">
    <location>
        <begin position="174"/>
        <end position="198"/>
    </location>
</feature>
<feature type="region of interest" description="Disordered" evidence="1">
    <location>
        <begin position="163"/>
        <end position="253"/>
    </location>
</feature>
<dbReference type="EMBL" id="JANPWB010000015">
    <property type="protein sequence ID" value="KAJ1087445.1"/>
    <property type="molecule type" value="Genomic_DNA"/>
</dbReference>
<name>A0AAV7LAF8_PLEWA</name>
<dbReference type="AlphaFoldDB" id="A0AAV7LAF8"/>
<evidence type="ECO:0000313" key="2">
    <source>
        <dbReference type="EMBL" id="KAJ1087445.1"/>
    </source>
</evidence>
<comment type="caution">
    <text evidence="2">The sequence shown here is derived from an EMBL/GenBank/DDBJ whole genome shotgun (WGS) entry which is preliminary data.</text>
</comment>
<proteinExistence type="predicted"/>
<accession>A0AAV7LAF8</accession>
<protein>
    <submittedName>
        <fullName evidence="2">Uncharacterized protein</fullName>
    </submittedName>
</protein>
<feature type="compositionally biased region" description="Polar residues" evidence="1">
    <location>
        <begin position="205"/>
        <end position="225"/>
    </location>
</feature>
<feature type="region of interest" description="Disordered" evidence="1">
    <location>
        <begin position="72"/>
        <end position="135"/>
    </location>
</feature>
<keyword evidence="3" id="KW-1185">Reference proteome</keyword>
<feature type="compositionally biased region" description="Polar residues" evidence="1">
    <location>
        <begin position="81"/>
        <end position="92"/>
    </location>
</feature>
<dbReference type="Proteomes" id="UP001066276">
    <property type="component" value="Chromosome 11"/>
</dbReference>
<reference evidence="2" key="1">
    <citation type="journal article" date="2022" name="bioRxiv">
        <title>Sequencing and chromosome-scale assembly of the giantPleurodeles waltlgenome.</title>
        <authorList>
            <person name="Brown T."/>
            <person name="Elewa A."/>
            <person name="Iarovenko S."/>
            <person name="Subramanian E."/>
            <person name="Araus A.J."/>
            <person name="Petzold A."/>
            <person name="Susuki M."/>
            <person name="Suzuki K.-i.T."/>
            <person name="Hayashi T."/>
            <person name="Toyoda A."/>
            <person name="Oliveira C."/>
            <person name="Osipova E."/>
            <person name="Leigh N.D."/>
            <person name="Simon A."/>
            <person name="Yun M.H."/>
        </authorList>
    </citation>
    <scope>NUCLEOTIDE SEQUENCE</scope>
    <source>
        <strain evidence="2">20211129_DDA</strain>
        <tissue evidence="2">Liver</tissue>
    </source>
</reference>
<evidence type="ECO:0000256" key="1">
    <source>
        <dbReference type="SAM" id="MobiDB-lite"/>
    </source>
</evidence>
<gene>
    <name evidence="2" type="ORF">NDU88_000616</name>
</gene>
<sequence length="318" mass="35042">MKKQRHDGYLLQAGARTICFLARIIGAGWSGRIHSVAWRSPALSFPAESEANNSALHRRRTRQCTPRLWELQEARGGPVSPRSTHSSAQPSLPTLHPASVCCSLPGGRERTTVSPRQQQEQAWWAPARRRRSRVRSVPHNMSLQACTPWDSEEDPEPRRCLVRPKSAKGRNRPPSIQLQGSLQPSTLGCEALTNQSTEEGMEQGASIQSKEGTTQHRTQSQNIWTPKTIDRDMRLGSGRTRGPRASTKAQVTGSCSTLQAKDMNFALPAKVHTKDMNFPVPTKVPCTLNKYSILPSIGCVGERPSRLQAGLCLEDSGA</sequence>